<feature type="domain" description="Mce/MlaD" evidence="3">
    <location>
        <begin position="49"/>
        <end position="124"/>
    </location>
</feature>
<dbReference type="InterPro" id="IPR052336">
    <property type="entry name" value="MlaD_Phospholipid_Transporter"/>
</dbReference>
<comment type="caution">
    <text evidence="5">The sequence shown here is derived from an EMBL/GenBank/DDBJ whole genome shotgun (WGS) entry which is preliminary data.</text>
</comment>
<feature type="compositionally biased region" description="Pro residues" evidence="1">
    <location>
        <begin position="379"/>
        <end position="391"/>
    </location>
</feature>
<proteinExistence type="predicted"/>
<feature type="domain" description="Mammalian cell entry C-terminal" evidence="4">
    <location>
        <begin position="130"/>
        <end position="356"/>
    </location>
</feature>
<dbReference type="Proteomes" id="UP000465360">
    <property type="component" value="Unassembled WGS sequence"/>
</dbReference>
<gene>
    <name evidence="5" type="ORF">MBOU_07360</name>
</gene>
<dbReference type="InterPro" id="IPR024516">
    <property type="entry name" value="Mce_C"/>
</dbReference>
<evidence type="ECO:0000313" key="5">
    <source>
        <dbReference type="EMBL" id="GFG88694.1"/>
    </source>
</evidence>
<sequence length="421" mass="43861">MPNKFDLDGRGPSMPILRVTGTGFLLVCVLVGYLLLAKSQGRLDGRVGVTAVLSTVGDGLPPQSDVKFRGVLVGAVRDVTPATGGGANRVHIDIDPVRAQGIPNSVTARIVPSNAFAVSSVQLVDNGPAPPIRPGATIAQDHTLPTQLFQTTLAKLRDVVAAVGRPGGDHTLGLMRALADATAGKGRALTSAAAGLNRIATELNRLNTQTDELPTLATWESAIEALRGSAPDLVDALHNAVVPMRTIAEKRVALDDLLTGAQHTVGTVDTGLNNHADQLLAITTQLTPVVGVLADHSAKFPAIALGINNVVDKFFDELWTRTGTKVGFTFKLVVALAPLRLYTRSDCPVYGELRGPSCVTAPETTPVVDTHGLPDPRAYVPPPGTVLPPPTNAAEQLLTGAAQTPPPPAAFVPEPDPRGTP</sequence>
<evidence type="ECO:0000256" key="2">
    <source>
        <dbReference type="SAM" id="Phobius"/>
    </source>
</evidence>
<evidence type="ECO:0008006" key="7">
    <source>
        <dbReference type="Google" id="ProtNLM"/>
    </source>
</evidence>
<dbReference type="GO" id="GO:0051701">
    <property type="term" value="P:biological process involved in interaction with host"/>
    <property type="evidence" value="ECO:0007669"/>
    <property type="project" value="TreeGrafter"/>
</dbReference>
<dbReference type="PANTHER" id="PTHR33371">
    <property type="entry name" value="INTERMEMBRANE PHOSPHOLIPID TRANSPORT SYSTEM BINDING PROTEIN MLAD-RELATED"/>
    <property type="match status" value="1"/>
</dbReference>
<keyword evidence="2" id="KW-0812">Transmembrane</keyword>
<keyword evidence="2" id="KW-1133">Transmembrane helix</keyword>
<evidence type="ECO:0000259" key="4">
    <source>
        <dbReference type="Pfam" id="PF11887"/>
    </source>
</evidence>
<evidence type="ECO:0000313" key="6">
    <source>
        <dbReference type="Proteomes" id="UP000465360"/>
    </source>
</evidence>
<evidence type="ECO:0000256" key="1">
    <source>
        <dbReference type="SAM" id="MobiDB-lite"/>
    </source>
</evidence>
<dbReference type="EMBL" id="BLKZ01000001">
    <property type="protein sequence ID" value="GFG88694.1"/>
    <property type="molecule type" value="Genomic_DNA"/>
</dbReference>
<dbReference type="PANTHER" id="PTHR33371:SF19">
    <property type="entry name" value="MCE-FAMILY PROTEIN MCE4A"/>
    <property type="match status" value="1"/>
</dbReference>
<protein>
    <recommendedName>
        <fullName evidence="7">Mce family protein</fullName>
    </recommendedName>
</protein>
<keyword evidence="6" id="KW-1185">Reference proteome</keyword>
<dbReference type="GO" id="GO:0005576">
    <property type="term" value="C:extracellular region"/>
    <property type="evidence" value="ECO:0007669"/>
    <property type="project" value="TreeGrafter"/>
</dbReference>
<dbReference type="Pfam" id="PF02470">
    <property type="entry name" value="MlaD"/>
    <property type="match status" value="1"/>
</dbReference>
<dbReference type="AlphaFoldDB" id="A0A7I9YJ40"/>
<feature type="transmembrane region" description="Helical" evidence="2">
    <location>
        <begin position="16"/>
        <end position="36"/>
    </location>
</feature>
<reference evidence="5 6" key="1">
    <citation type="journal article" date="2019" name="Emerg. Microbes Infect.">
        <title>Comprehensive subspecies identification of 175 nontuberculous mycobacteria species based on 7547 genomic profiles.</title>
        <authorList>
            <person name="Matsumoto Y."/>
            <person name="Kinjo T."/>
            <person name="Motooka D."/>
            <person name="Nabeya D."/>
            <person name="Jung N."/>
            <person name="Uechi K."/>
            <person name="Horii T."/>
            <person name="Iida T."/>
            <person name="Fujita J."/>
            <person name="Nakamura S."/>
        </authorList>
    </citation>
    <scope>NUCLEOTIDE SEQUENCE [LARGE SCALE GENOMIC DNA]</scope>
    <source>
        <strain evidence="5 6">JCM 30725</strain>
    </source>
</reference>
<accession>A0A7I9YJ40</accession>
<dbReference type="RefSeq" id="WP_163707966.1">
    <property type="nucleotide sequence ID" value="NZ_BLKZ01000001.1"/>
</dbReference>
<keyword evidence="2" id="KW-0472">Membrane</keyword>
<name>A0A7I9YJ40_MYCBU</name>
<dbReference type="InterPro" id="IPR003399">
    <property type="entry name" value="Mce/MlaD"/>
</dbReference>
<evidence type="ECO:0000259" key="3">
    <source>
        <dbReference type="Pfam" id="PF02470"/>
    </source>
</evidence>
<dbReference type="Pfam" id="PF11887">
    <property type="entry name" value="Mce4_CUP1"/>
    <property type="match status" value="1"/>
</dbReference>
<feature type="region of interest" description="Disordered" evidence="1">
    <location>
        <begin position="365"/>
        <end position="421"/>
    </location>
</feature>
<organism evidence="5 6">
    <name type="scientific">Mycobacterium bourgelatii</name>
    <dbReference type="NCBI Taxonomy" id="1273442"/>
    <lineage>
        <taxon>Bacteria</taxon>
        <taxon>Bacillati</taxon>
        <taxon>Actinomycetota</taxon>
        <taxon>Actinomycetes</taxon>
        <taxon>Mycobacteriales</taxon>
        <taxon>Mycobacteriaceae</taxon>
        <taxon>Mycobacterium</taxon>
    </lineage>
</organism>